<dbReference type="Pfam" id="PF04127">
    <property type="entry name" value="DFP"/>
    <property type="match status" value="1"/>
</dbReference>
<evidence type="ECO:0000313" key="1">
    <source>
        <dbReference type="EMBL" id="CAI4064594.1"/>
    </source>
</evidence>
<dbReference type="EMBL" id="OX365904">
    <property type="protein sequence ID" value="CAI4064594.1"/>
    <property type="molecule type" value="Genomic_DNA"/>
</dbReference>
<dbReference type="OrthoDB" id="70224at2759"/>
<sequence>MPPLPVLNRPQIHTSVTEISHAIDRTIKEELFPVAYTTEEEQYFKTNPKPAYIDELIKDAKEFIDLQYSLNRDKIVLITSGGTTVPLENNTVRFIDNFSAGTRGASSAEQFLANGYSVIFLHREFSLTPYNRSFSHSIDTLFLDYIDSEGKIKPEFSENVLKNKRLYEKYMEQEEKLLLLPFTTVNQYLWSLKSIARLLNNSGCLFYLAAAVSDFFVPYSRLPQHKIQSGDNGKMGANNDTEGTTRTTSDGKLIVNLDPVPKFLRRLVESWATQAMIVSFKLETDESMLLYKSTQALDRYNHQLVIGNLLQTRNKQVIFVSPGNRKGDWVRLDENHHSIEEMIIPEVIARHDQWVAQSKTKSATKQT</sequence>
<dbReference type="PANTHER" id="PTHR12290">
    <property type="entry name" value="CORNICHON-RELATED"/>
    <property type="match status" value="1"/>
</dbReference>
<dbReference type="SUPFAM" id="SSF102645">
    <property type="entry name" value="CoaB-like"/>
    <property type="match status" value="1"/>
</dbReference>
<accession>A0AA35NRN7</accession>
<proteinExistence type="predicted"/>
<dbReference type="InterPro" id="IPR007085">
    <property type="entry name" value="DNA/pantothenate-metab_flavo_C"/>
</dbReference>
<keyword evidence="2" id="KW-1185">Reference proteome</keyword>
<dbReference type="InterPro" id="IPR035929">
    <property type="entry name" value="CoaB-like_sf"/>
</dbReference>
<gene>
    <name evidence="1" type="primary">SKDI09G0850</name>
    <name evidence="1" type="ORF">SKDI_09G0850</name>
</gene>
<protein>
    <submittedName>
        <fullName evidence="1">Uncharacterized protein</fullName>
    </submittedName>
</protein>
<dbReference type="Proteomes" id="UP001162087">
    <property type="component" value="Chromosome 9"/>
</dbReference>
<organism evidence="1 2">
    <name type="scientific">Saccharomyces kudriavzevii (strain ATCC MYA-4449 / AS 2.2408 / CBS 8840 / NBRC 1802 / NCYC 2889)</name>
    <name type="common">Yeast</name>
    <dbReference type="NCBI Taxonomy" id="226230"/>
    <lineage>
        <taxon>Eukaryota</taxon>
        <taxon>Fungi</taxon>
        <taxon>Dikarya</taxon>
        <taxon>Ascomycota</taxon>
        <taxon>Saccharomycotina</taxon>
        <taxon>Saccharomycetes</taxon>
        <taxon>Saccharomycetales</taxon>
        <taxon>Saccharomycetaceae</taxon>
        <taxon>Saccharomyces</taxon>
    </lineage>
</organism>
<evidence type="ECO:0000313" key="2">
    <source>
        <dbReference type="Proteomes" id="UP001162087"/>
    </source>
</evidence>
<name>A0AA35NRN7_SACK1</name>
<dbReference type="GO" id="GO:0015937">
    <property type="term" value="P:coenzyme A biosynthetic process"/>
    <property type="evidence" value="ECO:0007669"/>
    <property type="project" value="UniProtKB-ARBA"/>
</dbReference>
<reference evidence="1" key="1">
    <citation type="submission" date="2022-10" db="EMBL/GenBank/DDBJ databases">
        <authorList>
            <person name="Byrne P K."/>
        </authorList>
    </citation>
    <scope>NUCLEOTIDE SEQUENCE</scope>
    <source>
        <strain evidence="1">IFO1802</strain>
    </source>
</reference>
<dbReference type="GO" id="GO:0004632">
    <property type="term" value="F:phosphopantothenate--cysteine ligase activity"/>
    <property type="evidence" value="ECO:0007669"/>
    <property type="project" value="UniProtKB-ARBA"/>
</dbReference>
<dbReference type="Gene3D" id="3.40.50.10300">
    <property type="entry name" value="CoaB-like"/>
    <property type="match status" value="1"/>
</dbReference>